<organism evidence="2 3">
    <name type="scientific">Flavobacterium qiangtangense</name>
    <dbReference type="NCBI Taxonomy" id="1442595"/>
    <lineage>
        <taxon>Bacteria</taxon>
        <taxon>Pseudomonadati</taxon>
        <taxon>Bacteroidota</taxon>
        <taxon>Flavobacteriia</taxon>
        <taxon>Flavobacteriales</taxon>
        <taxon>Flavobacteriaceae</taxon>
        <taxon>Flavobacterium</taxon>
    </lineage>
</organism>
<feature type="chain" id="PRO_5045928586" evidence="1">
    <location>
        <begin position="21"/>
        <end position="1389"/>
    </location>
</feature>
<dbReference type="NCBIfam" id="NF038133">
    <property type="entry name" value="choice_anch_L"/>
    <property type="match status" value="1"/>
</dbReference>
<accession>A0ABW1PMA9</accession>
<dbReference type="NCBIfam" id="TIGR04131">
    <property type="entry name" value="Bac_Flav_CTERM"/>
    <property type="match status" value="1"/>
</dbReference>
<reference evidence="3" key="1">
    <citation type="journal article" date="2019" name="Int. J. Syst. Evol. Microbiol.">
        <title>The Global Catalogue of Microorganisms (GCM) 10K type strain sequencing project: providing services to taxonomists for standard genome sequencing and annotation.</title>
        <authorList>
            <consortium name="The Broad Institute Genomics Platform"/>
            <consortium name="The Broad Institute Genome Sequencing Center for Infectious Disease"/>
            <person name="Wu L."/>
            <person name="Ma J."/>
        </authorList>
    </citation>
    <scope>NUCLEOTIDE SEQUENCE [LARGE SCALE GENOMIC DNA]</scope>
    <source>
        <strain evidence="3">CCUG 49679</strain>
    </source>
</reference>
<keyword evidence="1" id="KW-0732">Signal</keyword>
<dbReference type="RefSeq" id="WP_379791560.1">
    <property type="nucleotide sequence ID" value="NZ_JBHSQB010000007.1"/>
</dbReference>
<dbReference type="EMBL" id="JBHSQB010000007">
    <property type="protein sequence ID" value="MFC6096698.1"/>
    <property type="molecule type" value="Genomic_DNA"/>
</dbReference>
<evidence type="ECO:0000313" key="2">
    <source>
        <dbReference type="EMBL" id="MFC6096698.1"/>
    </source>
</evidence>
<dbReference type="Pfam" id="PF13585">
    <property type="entry name" value="CHU_C"/>
    <property type="match status" value="1"/>
</dbReference>
<dbReference type="Proteomes" id="UP001596287">
    <property type="component" value="Unassembled WGS sequence"/>
</dbReference>
<evidence type="ECO:0000256" key="1">
    <source>
        <dbReference type="SAM" id="SignalP"/>
    </source>
</evidence>
<proteinExistence type="predicted"/>
<feature type="signal peptide" evidence="1">
    <location>
        <begin position="1"/>
        <end position="20"/>
    </location>
</feature>
<dbReference type="InterPro" id="IPR049804">
    <property type="entry name" value="Choice_anch_L"/>
</dbReference>
<dbReference type="Gene3D" id="2.60.40.10">
    <property type="entry name" value="Immunoglobulins"/>
    <property type="match status" value="1"/>
</dbReference>
<name>A0ABW1PMA9_9FLAO</name>
<dbReference type="InterPro" id="IPR013783">
    <property type="entry name" value="Ig-like_fold"/>
</dbReference>
<dbReference type="InterPro" id="IPR026341">
    <property type="entry name" value="T9SS_type_B"/>
</dbReference>
<sequence>MKKLLLMLVAIVPLYGYAQAITVDTSTHSVPDLVNQVLINSPCTQVSNISWRTGTNFGSSNGIGYFQNTNPSFPMQSGVILSTGNVANAPGPNNSTLSDGNNDAWIGDPDLENVLQQAGIQMSSVNATVLEFDFIPVSANFSFDFLFASEEYGNFQCDFSDAFAFLLTNQNAGQTTNLAVIPNTNTPISVLTIRDFLYNSSCPSVNPEYFHSFNGGSEAMASPINYNGETVVFQASSTLIPNTPYHIKLVIADRSDYQFDSAIFLSSNSFNVGQEVLGADLTVQDNTAICFGGSHTLTTGLDASNYSFIWKKNGQVIAGQTGPNLVVTSPGTYTVTFNNIVMPCEVAVTDSVVVEFYPEFVTPNPVNLYKCNTGQSSHNFDLDYNTPIVTAGLNSGVSVSYHANQTDANNNENPLPNIFAGVGNETIYVRIENTNGCATVKSFQLLLIAPPTATQPSDMTNCVATFGGTTALFNFASQNASVLNGLPANVFNISYYTTLTDAQTGQNPVASTNYSSIGNVTIYVRLENKTDTDCFATTSFQIFTKELPPVDILENTIVCDQHVLPALIHGNYFTGSNGTGTPLFAGNVISTTQTIYIYAESGGIPNCPNQSSFQVTVIDPSSLTPPDGRYCTSYTLSSLSYGNYFTQPHGQGQQIPVGTVLTQNQTIYVYYQFPIAPFCIVDSSFDVEIIPFQPLPNFSTIFDCDSYVLPALSSGNYYLQPNGVGAQIPAGTAITSTQTIYVYSKNDICEDQKSFTVFVGIETPPNASNCSSYTLPALPIGNYFTGPEGSGSQIPAGTVITATQTIYVFVATTETPNCTDNIHFQVTISQPFPTIPDDVTICGSYELPAISVGNYYTGTGGTGTLLQAGQFITNTQRIYIYNPVEPGQNCTNEISYMVNILPIPQVSSRSDIGPTCNPYTLTPLQVGDYYTESGGNGTMLPAGTVITSTQTIYIYEATPTNPVCSAESSFTITIVGIEADEPDAVIACDSYVLPQLSVGNYFTQTGGTGTMLQAGQTITQNQTIYIYAEIINRGIKCTDENILPITIVRTPIVNTIPADIRTICDEDNTNDGITNFDLTTLSDFALGTQDNTAYTVQYFESQNNAVSGTNPVTSTTLPTVYVKVVSTISNCNAIRAFALIVKKLPEPNVVGGTICIDSKTNELMSSYTIHTGLAQQSHTFQWFKEETLIANATLNRYEVTEPGFYTVIATNNVTGCASKPKTAEVIRSEQATVTYEVSSEFEDNQNITINATGVGGDYLYQMDEGAIQSSPVFENVSSGEHTITVFDNNGCQSTTITAFVVNYPKYFTPNGDGYNDYWNIKDLAHQPESVIYIFDRFGKLITQIKPSQPGGWDGTYNGERLFSTDYWFTVTYFVNGIQKEFKAHFAMKR</sequence>
<gene>
    <name evidence="2" type="ORF">ACFPVY_08560</name>
</gene>
<protein>
    <submittedName>
        <fullName evidence="2">Choice-of-anchor L domain-containing protein</fullName>
    </submittedName>
</protein>
<comment type="caution">
    <text evidence="2">The sequence shown here is derived from an EMBL/GenBank/DDBJ whole genome shotgun (WGS) entry which is preliminary data.</text>
</comment>
<keyword evidence="3" id="KW-1185">Reference proteome</keyword>
<evidence type="ECO:0000313" key="3">
    <source>
        <dbReference type="Proteomes" id="UP001596287"/>
    </source>
</evidence>